<gene>
    <name evidence="3" type="ORF">FJN17_34410</name>
    <name evidence="2" type="ORF">HAV00_26130</name>
</gene>
<organism evidence="2 5">
    <name type="scientific">Bradyrhizobium symbiodeficiens</name>
    <dbReference type="NCBI Taxonomy" id="1404367"/>
    <lineage>
        <taxon>Bacteria</taxon>
        <taxon>Pseudomonadati</taxon>
        <taxon>Pseudomonadota</taxon>
        <taxon>Alphaproteobacteria</taxon>
        <taxon>Hyphomicrobiales</taxon>
        <taxon>Nitrobacteraceae</taxon>
        <taxon>Bradyrhizobium</taxon>
    </lineage>
</organism>
<evidence type="ECO:0000256" key="1">
    <source>
        <dbReference type="SAM" id="Phobius"/>
    </source>
</evidence>
<evidence type="ECO:0000313" key="3">
    <source>
        <dbReference type="EMBL" id="WWE88657.1"/>
    </source>
</evidence>
<keyword evidence="1" id="KW-0472">Membrane</keyword>
<sequence>MIGILPVVLAIALLWVFLPRDGQPHRWMALPFFETGIPLVIIMALSAGLTIVIERMF</sequence>
<feature type="transmembrane region" description="Helical" evidence="1">
    <location>
        <begin position="32"/>
        <end position="53"/>
    </location>
</feature>
<dbReference type="EMBL" id="CP041090">
    <property type="protein sequence ID" value="WWE88657.1"/>
    <property type="molecule type" value="Genomic_DNA"/>
</dbReference>
<accession>A0A6G9AAL9</accession>
<dbReference type="RefSeq" id="WP_155527937.1">
    <property type="nucleotide sequence ID" value="NZ_CP041090.2"/>
</dbReference>
<evidence type="ECO:0000313" key="4">
    <source>
        <dbReference type="Proteomes" id="UP000319298"/>
    </source>
</evidence>
<evidence type="ECO:0000313" key="5">
    <source>
        <dbReference type="Proteomes" id="UP000500895"/>
    </source>
</evidence>
<reference evidence="4" key="1">
    <citation type="submission" date="2019-06" db="EMBL/GenBank/DDBJ databases">
        <title>Whole-Genome Sequence of Bradyrhizobium sp. 3 Strain 65S1MB.</title>
        <authorList>
            <person name="Bromfield E.S.P."/>
            <person name="Cloutier S."/>
            <person name="Nguyen H.D.T."/>
        </authorList>
    </citation>
    <scope>NUCLEOTIDE SEQUENCE [LARGE SCALE GENOMIC DNA]</scope>
    <source>
        <strain evidence="4">65S1MB</strain>
    </source>
</reference>
<dbReference type="Proteomes" id="UP000319298">
    <property type="component" value="Chromosome"/>
</dbReference>
<dbReference type="AlphaFoldDB" id="A0A6G9AAL9"/>
<proteinExistence type="predicted"/>
<keyword evidence="1" id="KW-1133">Transmembrane helix</keyword>
<name>A0A6G9AAL9_9BRAD</name>
<reference evidence="4 5" key="2">
    <citation type="journal article" date="2020" name="Int. J. Syst. Evol. Microbiol.">
        <title>Description and complete genome sequences of Bradyrhizobium symbiodeficiens sp. nov., a non-symbiotic bacterium associated with legumes native to Canada.</title>
        <authorList>
            <person name="Bromfield E.S.P."/>
            <person name="Cloutier S."/>
            <person name="Nguyen H.D.T."/>
        </authorList>
    </citation>
    <scope>NUCLEOTIDE SEQUENCE [LARGE SCALE GENOMIC DNA]</scope>
    <source>
        <strain evidence="2 5">101S1MB</strain>
        <strain evidence="3 4">65S1MB</strain>
    </source>
</reference>
<protein>
    <submittedName>
        <fullName evidence="2">Uncharacterized protein</fullName>
    </submittedName>
</protein>
<reference evidence="2" key="3">
    <citation type="submission" date="2024-02" db="EMBL/GenBank/DDBJ databases">
        <authorList>
            <person name="Bromfield E.S.P."/>
            <person name="Cloutier S."/>
            <person name="Nguyen H.D.T."/>
        </authorList>
    </citation>
    <scope>NUCLEOTIDE SEQUENCE</scope>
    <source>
        <strain evidence="2">101S1MB</strain>
        <strain evidence="3">65S1MB</strain>
    </source>
</reference>
<evidence type="ECO:0000313" key="2">
    <source>
        <dbReference type="EMBL" id="QIP09512.1"/>
    </source>
</evidence>
<keyword evidence="1" id="KW-0812">Transmembrane</keyword>
<dbReference type="Proteomes" id="UP000500895">
    <property type="component" value="Chromosome"/>
</dbReference>
<dbReference type="EMBL" id="CP050066">
    <property type="protein sequence ID" value="QIP09512.1"/>
    <property type="molecule type" value="Genomic_DNA"/>
</dbReference>
<keyword evidence="4" id="KW-1185">Reference proteome</keyword>